<evidence type="ECO:0000313" key="2">
    <source>
        <dbReference type="EMBL" id="CAD8871244.1"/>
    </source>
</evidence>
<dbReference type="InterPro" id="IPR052514">
    <property type="entry name" value="SAM-dependent_MTase"/>
</dbReference>
<name>A0A7S1FK12_NOCSC</name>
<sequence length="391" mass="44285">MARSCARFLRDASLVSVGACLHAVLFDVQLFNRKIETVATSLAARFEQTHSGNISSTVCSEEQRDKQDKVVCDHFVGRDNLDEFLAYVRYHVPEASTFLDVGGNKGLFSARIFELWRPEFGISSKGYSRECVTPYFKRTGFPSHNFCGKSNMCREVAPDVLARIRSFAMSPSEVRRDGDLFVVHSFEPQPLLFDMHVEYQGHNGFREVWQWHRLAVSDFHGQVRFPNNTDEGGAIMMDGEEGTVVETVTLDTLAYGHRLFGNRVIDVLKIDAEGFDAQVVAGASRLLFEQRIRVMMWETPNRFPLTLMGEIVTSHEALCDVLDRKALMTCYIPAKHDRMIKLTGCSQVLSVKCSSNKLQVQRVSKANVMCVHRTNAEHFARVVEERALVYP</sequence>
<evidence type="ECO:0000259" key="1">
    <source>
        <dbReference type="Pfam" id="PF05050"/>
    </source>
</evidence>
<feature type="domain" description="Methyltransferase FkbM" evidence="1">
    <location>
        <begin position="173"/>
        <end position="298"/>
    </location>
</feature>
<accession>A0A7S1FK12</accession>
<dbReference type="Gene3D" id="3.40.50.150">
    <property type="entry name" value="Vaccinia Virus protein VP39"/>
    <property type="match status" value="1"/>
</dbReference>
<reference evidence="2" key="1">
    <citation type="submission" date="2021-01" db="EMBL/GenBank/DDBJ databases">
        <authorList>
            <person name="Corre E."/>
            <person name="Pelletier E."/>
            <person name="Niang G."/>
            <person name="Scheremetjew M."/>
            <person name="Finn R."/>
            <person name="Kale V."/>
            <person name="Holt S."/>
            <person name="Cochrane G."/>
            <person name="Meng A."/>
            <person name="Brown T."/>
            <person name="Cohen L."/>
        </authorList>
    </citation>
    <scope>NUCLEOTIDE SEQUENCE</scope>
</reference>
<organism evidence="2">
    <name type="scientific">Noctiluca scintillans</name>
    <name type="common">Sea sparkle</name>
    <name type="synonym">Red tide dinoflagellate</name>
    <dbReference type="NCBI Taxonomy" id="2966"/>
    <lineage>
        <taxon>Eukaryota</taxon>
        <taxon>Sar</taxon>
        <taxon>Alveolata</taxon>
        <taxon>Dinophyceae</taxon>
        <taxon>Noctilucales</taxon>
        <taxon>Noctilucaceae</taxon>
        <taxon>Noctiluca</taxon>
    </lineage>
</organism>
<dbReference type="NCBIfam" id="TIGR01444">
    <property type="entry name" value="fkbM_fam"/>
    <property type="match status" value="1"/>
</dbReference>
<gene>
    <name evidence="2" type="ORF">NSCI0253_LOCUS45601</name>
</gene>
<dbReference type="InterPro" id="IPR006342">
    <property type="entry name" value="FkbM_mtfrase"/>
</dbReference>
<dbReference type="SUPFAM" id="SSF53335">
    <property type="entry name" value="S-adenosyl-L-methionine-dependent methyltransferases"/>
    <property type="match status" value="1"/>
</dbReference>
<dbReference type="PANTHER" id="PTHR34203:SF15">
    <property type="entry name" value="SLL1173 PROTEIN"/>
    <property type="match status" value="1"/>
</dbReference>
<proteinExistence type="predicted"/>
<dbReference type="InterPro" id="IPR029063">
    <property type="entry name" value="SAM-dependent_MTases_sf"/>
</dbReference>
<dbReference type="EMBL" id="HBFQ01064321">
    <property type="protein sequence ID" value="CAD8871244.1"/>
    <property type="molecule type" value="Transcribed_RNA"/>
</dbReference>
<protein>
    <recommendedName>
        <fullName evidence="1">Methyltransferase FkbM domain-containing protein</fullName>
    </recommendedName>
</protein>
<dbReference type="Pfam" id="PF05050">
    <property type="entry name" value="Methyltransf_21"/>
    <property type="match status" value="1"/>
</dbReference>
<dbReference type="AlphaFoldDB" id="A0A7S1FK12"/>
<dbReference type="PANTHER" id="PTHR34203">
    <property type="entry name" value="METHYLTRANSFERASE, FKBM FAMILY PROTEIN"/>
    <property type="match status" value="1"/>
</dbReference>